<dbReference type="Pfam" id="PF22244">
    <property type="entry name" value="GCE_fung"/>
    <property type="match status" value="1"/>
</dbReference>
<dbReference type="EMBL" id="FQXK01000003">
    <property type="protein sequence ID" value="SHH11075.1"/>
    <property type="molecule type" value="Genomic_DNA"/>
</dbReference>
<accession>A0A1M5QAF3</accession>
<keyword evidence="5" id="KW-0326">Glycosidase</keyword>
<keyword evidence="1" id="KW-0719">Serine esterase</keyword>
<dbReference type="AlphaFoldDB" id="A0A1M5QAF3"/>
<keyword evidence="6" id="KW-1185">Reference proteome</keyword>
<protein>
    <submittedName>
        <fullName evidence="5">Endo-1,4-beta-xylanase</fullName>
    </submittedName>
</protein>
<evidence type="ECO:0000313" key="5">
    <source>
        <dbReference type="EMBL" id="SHH11075.1"/>
    </source>
</evidence>
<dbReference type="Gene3D" id="3.40.50.1820">
    <property type="entry name" value="alpha/beta hydrolase"/>
    <property type="match status" value="1"/>
</dbReference>
<dbReference type="GO" id="GO:0052689">
    <property type="term" value="F:carboxylic ester hydrolase activity"/>
    <property type="evidence" value="ECO:0007669"/>
    <property type="project" value="UniProtKB-KW"/>
</dbReference>
<gene>
    <name evidence="5" type="ORF">SAMN02745229_00251</name>
</gene>
<evidence type="ECO:0000256" key="3">
    <source>
        <dbReference type="ARBA" id="ARBA00022801"/>
    </source>
</evidence>
<evidence type="ECO:0000256" key="1">
    <source>
        <dbReference type="ARBA" id="ARBA00022487"/>
    </source>
</evidence>
<keyword evidence="5" id="KW-0624">Polysaccharide degradation</keyword>
<dbReference type="STRING" id="1121131.SAMN02745229_00251"/>
<dbReference type="OrthoDB" id="9809261at2"/>
<evidence type="ECO:0000259" key="4">
    <source>
        <dbReference type="Pfam" id="PF22244"/>
    </source>
</evidence>
<organism evidence="5 6">
    <name type="scientific">Butyrivibrio fibrisolvens DSM 3071</name>
    <dbReference type="NCBI Taxonomy" id="1121131"/>
    <lineage>
        <taxon>Bacteria</taxon>
        <taxon>Bacillati</taxon>
        <taxon>Bacillota</taxon>
        <taxon>Clostridia</taxon>
        <taxon>Lachnospirales</taxon>
        <taxon>Lachnospiraceae</taxon>
        <taxon>Butyrivibrio</taxon>
    </lineage>
</organism>
<dbReference type="GO" id="GO:0016798">
    <property type="term" value="F:hydrolase activity, acting on glycosyl bonds"/>
    <property type="evidence" value="ECO:0007669"/>
    <property type="project" value="UniProtKB-KW"/>
</dbReference>
<proteinExistence type="predicted"/>
<keyword evidence="3 5" id="KW-0378">Hydrolase</keyword>
<dbReference type="RefSeq" id="WP_073384815.1">
    <property type="nucleotide sequence ID" value="NZ_FQXK01000003.1"/>
</dbReference>
<dbReference type="InterPro" id="IPR054579">
    <property type="entry name" value="GCE-like_dom"/>
</dbReference>
<keyword evidence="2" id="KW-0732">Signal</keyword>
<keyword evidence="5" id="KW-0858">Xylan degradation</keyword>
<dbReference type="GeneID" id="89509001"/>
<dbReference type="InterPro" id="IPR029058">
    <property type="entry name" value="AB_hydrolase_fold"/>
</dbReference>
<feature type="domain" description="4-O-methyl-glucuronoyl methylesterase-like" evidence="4">
    <location>
        <begin position="52"/>
        <end position="309"/>
    </location>
</feature>
<evidence type="ECO:0000313" key="6">
    <source>
        <dbReference type="Proteomes" id="UP000184278"/>
    </source>
</evidence>
<dbReference type="GO" id="GO:0045493">
    <property type="term" value="P:xylan catabolic process"/>
    <property type="evidence" value="ECO:0007669"/>
    <property type="project" value="UniProtKB-KW"/>
</dbReference>
<evidence type="ECO:0000256" key="2">
    <source>
        <dbReference type="ARBA" id="ARBA00022729"/>
    </source>
</evidence>
<reference evidence="6" key="1">
    <citation type="submission" date="2016-11" db="EMBL/GenBank/DDBJ databases">
        <authorList>
            <person name="Varghese N."/>
            <person name="Submissions S."/>
        </authorList>
    </citation>
    <scope>NUCLEOTIDE SEQUENCE [LARGE SCALE GENOMIC DNA]</scope>
    <source>
        <strain evidence="6">DSM 3071</strain>
    </source>
</reference>
<dbReference type="Proteomes" id="UP000184278">
    <property type="component" value="Unassembled WGS sequence"/>
</dbReference>
<name>A0A1M5QAF3_BUTFI</name>
<keyword evidence="5" id="KW-0119">Carbohydrate metabolism</keyword>
<sequence length="363" mass="41191">MEKEEIREFYQKNMYGIWRKGEKVSYELLGPDTKKADPKNPFEVIGGDLIRIKIEAADRKTEFIVHLHRPKVENTPLFSEGAPFIICMHPIQPIEYFLSHGYAVLVLEIGKIASDDTRHQGAFYDLYPYGEDESEQTGVLMAWAWGASKVLDAVYAGLNKEYSLNADASMVTGVSRWGKATAVCGAFDERFRVTIPTCSGAGGLALYNCISEGKSYDFSSVGGPKEYTYGQNEPLDCLQSEAERGWFNDNFLKYRDPQDIPIDQEYLPILAMDKVRYYFIIAAYTGEDWVNAPAMWECYKKASAVYEEKGLGDNIAVHFHKEGHAVIEEDVRLLIKYFERMYYGAENGLDLSELKTTAFESFV</sequence>